<evidence type="ECO:0000256" key="5">
    <source>
        <dbReference type="SAM" id="MobiDB-lite"/>
    </source>
</evidence>
<evidence type="ECO:0000313" key="9">
    <source>
        <dbReference type="EMBL" id="CAG9319352.1"/>
    </source>
</evidence>
<feature type="region of interest" description="Disordered" evidence="5">
    <location>
        <begin position="290"/>
        <end position="317"/>
    </location>
</feature>
<dbReference type="InterPro" id="IPR020422">
    <property type="entry name" value="TYR_PHOSPHATASE_DUAL_dom"/>
</dbReference>
<dbReference type="Proteomes" id="UP001162131">
    <property type="component" value="Unassembled WGS sequence"/>
</dbReference>
<dbReference type="EC" id="3.1.3.48" evidence="2"/>
<reference evidence="9" key="1">
    <citation type="submission" date="2021-09" db="EMBL/GenBank/DDBJ databases">
        <authorList>
            <consortium name="AG Swart"/>
            <person name="Singh M."/>
            <person name="Singh A."/>
            <person name="Seah K."/>
            <person name="Emmerich C."/>
        </authorList>
    </citation>
    <scope>NUCLEOTIDE SEQUENCE</scope>
    <source>
        <strain evidence="9">ATCC30299</strain>
    </source>
</reference>
<dbReference type="Gene3D" id="3.90.190.10">
    <property type="entry name" value="Protein tyrosine phosphatase superfamily"/>
    <property type="match status" value="1"/>
</dbReference>
<sequence length="317" mass="36743">MRGTRRWSVTQDLNSAQFIFNLMQNFPKTTMVMDVRSPAEFNHMRLHNSLNIPYCDQYSDSPSMQDLRQHAIGDLKLFDNRRRLLIIIVFSPPGIVFAREVAYILWKDKCKEVHVLEEEFGHFAQKYPFLCLGDGFPTYKLPAFGYPSEIIPFQLYLGDYHHAEDPLVVECLKITHILNATNCFEARFMSKGVVYLRLGVEDLATEDISKHFQLAYNFIKNALKEPRGRVLVHCAQGVSRSSTYVIMYLMRSRKINYEAALNIVKLYREVACPNEGFAKQLQNLIFTDYDSDSSSESDRSIANEYENETNQDKVMID</sequence>
<protein>
    <recommendedName>
        <fullName evidence="2">protein-tyrosine-phosphatase</fullName>
        <ecNumber evidence="2">3.1.3.48</ecNumber>
    </recommendedName>
</protein>
<keyword evidence="10" id="KW-1185">Reference proteome</keyword>
<dbReference type="Gene3D" id="3.40.250.10">
    <property type="entry name" value="Rhodanese-like domain"/>
    <property type="match status" value="1"/>
</dbReference>
<dbReference type="GO" id="GO:0043409">
    <property type="term" value="P:negative regulation of MAPK cascade"/>
    <property type="evidence" value="ECO:0007669"/>
    <property type="project" value="TreeGrafter"/>
</dbReference>
<gene>
    <name evidence="9" type="ORF">BSTOLATCC_MIC23560</name>
</gene>
<feature type="domain" description="Tyrosine specific protein phosphatases" evidence="8">
    <location>
        <begin position="210"/>
        <end position="268"/>
    </location>
</feature>
<evidence type="ECO:0000256" key="3">
    <source>
        <dbReference type="ARBA" id="ARBA00022801"/>
    </source>
</evidence>
<name>A0AAU9J713_9CILI</name>
<keyword evidence="6" id="KW-1133">Transmembrane helix</keyword>
<keyword evidence="3" id="KW-0378">Hydrolase</keyword>
<dbReference type="InterPro" id="IPR016130">
    <property type="entry name" value="Tyr_Pase_AS"/>
</dbReference>
<evidence type="ECO:0000256" key="1">
    <source>
        <dbReference type="ARBA" id="ARBA00008601"/>
    </source>
</evidence>
<dbReference type="InterPro" id="IPR000387">
    <property type="entry name" value="Tyr_Pase_dom"/>
</dbReference>
<dbReference type="SUPFAM" id="SSF52821">
    <property type="entry name" value="Rhodanese/Cell cycle control phosphatase"/>
    <property type="match status" value="1"/>
</dbReference>
<dbReference type="PANTHER" id="PTHR10159:SF519">
    <property type="entry name" value="DUAL SPECIFICITY PROTEIN PHOSPHATASE MPK3"/>
    <property type="match status" value="1"/>
</dbReference>
<dbReference type="GO" id="GO:0005737">
    <property type="term" value="C:cytoplasm"/>
    <property type="evidence" value="ECO:0007669"/>
    <property type="project" value="TreeGrafter"/>
</dbReference>
<evidence type="ECO:0000313" key="10">
    <source>
        <dbReference type="Proteomes" id="UP001162131"/>
    </source>
</evidence>
<comment type="caution">
    <text evidence="9">The sequence shown here is derived from an EMBL/GenBank/DDBJ whole genome shotgun (WGS) entry which is preliminary data.</text>
</comment>
<dbReference type="PANTHER" id="PTHR10159">
    <property type="entry name" value="DUAL SPECIFICITY PROTEIN PHOSPHATASE"/>
    <property type="match status" value="1"/>
</dbReference>
<evidence type="ECO:0000259" key="8">
    <source>
        <dbReference type="PROSITE" id="PS50056"/>
    </source>
</evidence>
<evidence type="ECO:0000256" key="2">
    <source>
        <dbReference type="ARBA" id="ARBA00013064"/>
    </source>
</evidence>
<dbReference type="Pfam" id="PF00782">
    <property type="entry name" value="DSPc"/>
    <property type="match status" value="1"/>
</dbReference>
<evidence type="ECO:0000256" key="4">
    <source>
        <dbReference type="ARBA" id="ARBA00022912"/>
    </source>
</evidence>
<organism evidence="9 10">
    <name type="scientific">Blepharisma stoltei</name>
    <dbReference type="NCBI Taxonomy" id="1481888"/>
    <lineage>
        <taxon>Eukaryota</taxon>
        <taxon>Sar</taxon>
        <taxon>Alveolata</taxon>
        <taxon>Ciliophora</taxon>
        <taxon>Postciliodesmatophora</taxon>
        <taxon>Heterotrichea</taxon>
        <taxon>Heterotrichida</taxon>
        <taxon>Blepharismidae</taxon>
        <taxon>Blepharisma</taxon>
    </lineage>
</organism>
<dbReference type="GO" id="GO:0017017">
    <property type="term" value="F:MAP kinase tyrosine/serine/threonine phosphatase activity"/>
    <property type="evidence" value="ECO:0007669"/>
    <property type="project" value="TreeGrafter"/>
</dbReference>
<keyword evidence="4" id="KW-0904">Protein phosphatase</keyword>
<feature type="transmembrane region" description="Helical" evidence="6">
    <location>
        <begin position="84"/>
        <end position="106"/>
    </location>
</feature>
<dbReference type="EMBL" id="CAJZBQ010000022">
    <property type="protein sequence ID" value="CAG9319352.1"/>
    <property type="molecule type" value="Genomic_DNA"/>
</dbReference>
<dbReference type="SMART" id="SM00195">
    <property type="entry name" value="DSPc"/>
    <property type="match status" value="1"/>
</dbReference>
<dbReference type="InterPro" id="IPR000340">
    <property type="entry name" value="Dual-sp_phosphatase_cat-dom"/>
</dbReference>
<evidence type="ECO:0000256" key="6">
    <source>
        <dbReference type="SAM" id="Phobius"/>
    </source>
</evidence>
<dbReference type="SUPFAM" id="SSF52799">
    <property type="entry name" value="(Phosphotyrosine protein) phosphatases II"/>
    <property type="match status" value="1"/>
</dbReference>
<accession>A0AAU9J713</accession>
<keyword evidence="6" id="KW-0472">Membrane</keyword>
<dbReference type="PROSITE" id="PS50056">
    <property type="entry name" value="TYR_PHOSPHATASE_2"/>
    <property type="match status" value="1"/>
</dbReference>
<dbReference type="GO" id="GO:0008330">
    <property type="term" value="F:protein tyrosine/threonine phosphatase activity"/>
    <property type="evidence" value="ECO:0007669"/>
    <property type="project" value="TreeGrafter"/>
</dbReference>
<dbReference type="PROSITE" id="PS50054">
    <property type="entry name" value="TYR_PHOSPHATASE_DUAL"/>
    <property type="match status" value="1"/>
</dbReference>
<keyword evidence="6" id="KW-0812">Transmembrane</keyword>
<feature type="domain" description="Tyrosine-protein phosphatase" evidence="7">
    <location>
        <begin position="146"/>
        <end position="290"/>
    </location>
</feature>
<dbReference type="CDD" id="cd14498">
    <property type="entry name" value="DSP"/>
    <property type="match status" value="1"/>
</dbReference>
<proteinExistence type="inferred from homology"/>
<comment type="similarity">
    <text evidence="1">Belongs to the protein-tyrosine phosphatase family. Non-receptor class dual specificity subfamily.</text>
</comment>
<dbReference type="AlphaFoldDB" id="A0AAU9J713"/>
<dbReference type="InterPro" id="IPR036873">
    <property type="entry name" value="Rhodanese-like_dom_sf"/>
</dbReference>
<dbReference type="PROSITE" id="PS00383">
    <property type="entry name" value="TYR_PHOSPHATASE_1"/>
    <property type="match status" value="1"/>
</dbReference>
<dbReference type="InterPro" id="IPR029021">
    <property type="entry name" value="Prot-tyrosine_phosphatase-like"/>
</dbReference>
<evidence type="ECO:0000259" key="7">
    <source>
        <dbReference type="PROSITE" id="PS50054"/>
    </source>
</evidence>
<dbReference type="GO" id="GO:0033550">
    <property type="term" value="F:MAP kinase tyrosine phosphatase activity"/>
    <property type="evidence" value="ECO:0007669"/>
    <property type="project" value="TreeGrafter"/>
</dbReference>